<organism evidence="1 2">
    <name type="scientific">Halomarina oriensis</name>
    <dbReference type="NCBI Taxonomy" id="671145"/>
    <lineage>
        <taxon>Archaea</taxon>
        <taxon>Methanobacteriati</taxon>
        <taxon>Methanobacteriota</taxon>
        <taxon>Stenosarchaea group</taxon>
        <taxon>Halobacteria</taxon>
        <taxon>Halobacteriales</taxon>
        <taxon>Natronomonadaceae</taxon>
        <taxon>Halomarina</taxon>
    </lineage>
</organism>
<evidence type="ECO:0000313" key="2">
    <source>
        <dbReference type="Proteomes" id="UP000451471"/>
    </source>
</evidence>
<dbReference type="AlphaFoldDB" id="A0A6B0GRQ1"/>
<name>A0A6B0GRQ1_9EURY</name>
<evidence type="ECO:0000313" key="1">
    <source>
        <dbReference type="EMBL" id="MWG35373.1"/>
    </source>
</evidence>
<dbReference type="InterPro" id="IPR036390">
    <property type="entry name" value="WH_DNA-bd_sf"/>
</dbReference>
<gene>
    <name evidence="1" type="ORF">GQS65_12910</name>
</gene>
<reference evidence="1 2" key="1">
    <citation type="submission" date="2019-12" db="EMBL/GenBank/DDBJ databases">
        <title>Halocatena pleomorpha gen. nov. sp. nov., an extremely halophilic archaeon of family Halobacteriaceae isolated from saltpan soil.</title>
        <authorList>
            <person name="Pal Y."/>
            <person name="Verma A."/>
            <person name="Krishnamurthi S."/>
            <person name="Kumar P."/>
        </authorList>
    </citation>
    <scope>NUCLEOTIDE SEQUENCE [LARGE SCALE GENOMIC DNA]</scope>
    <source>
        <strain evidence="1 2">JCM 16495</strain>
    </source>
</reference>
<protein>
    <submittedName>
        <fullName evidence="1">Helix-turn-helix domain-containing protein</fullName>
    </submittedName>
</protein>
<proteinExistence type="predicted"/>
<dbReference type="InterPro" id="IPR036388">
    <property type="entry name" value="WH-like_DNA-bd_sf"/>
</dbReference>
<dbReference type="OrthoDB" id="10985at2157"/>
<dbReference type="SUPFAM" id="SSF46785">
    <property type="entry name" value="Winged helix' DNA-binding domain"/>
    <property type="match status" value="1"/>
</dbReference>
<dbReference type="CDD" id="cd00090">
    <property type="entry name" value="HTH_ARSR"/>
    <property type="match status" value="1"/>
</dbReference>
<dbReference type="EMBL" id="WSZK01000022">
    <property type="protein sequence ID" value="MWG35373.1"/>
    <property type="molecule type" value="Genomic_DNA"/>
</dbReference>
<dbReference type="Gene3D" id="1.10.10.10">
    <property type="entry name" value="Winged helix-like DNA-binding domain superfamily/Winged helix DNA-binding domain"/>
    <property type="match status" value="1"/>
</dbReference>
<dbReference type="InterPro" id="IPR011991">
    <property type="entry name" value="ArsR-like_HTH"/>
</dbReference>
<dbReference type="RefSeq" id="WP_158205054.1">
    <property type="nucleotide sequence ID" value="NZ_WSZK01000022.1"/>
</dbReference>
<dbReference type="Pfam" id="PF12840">
    <property type="entry name" value="HTH_20"/>
    <property type="match status" value="1"/>
</dbReference>
<comment type="caution">
    <text evidence="1">The sequence shown here is derived from an EMBL/GenBank/DDBJ whole genome shotgun (WGS) entry which is preliminary data.</text>
</comment>
<sequence length="125" mass="13853">MVPAPAPSDDGPSPEVVLEALDDEDCRTILQHTAEPMTATDLIDACDISQSTVYRKLDRLCAASLVREQDRINPNGGRVTLYERDFEDVTISMESDDTFAVTIDRPPRNAGERLADIWSKMGDEL</sequence>
<dbReference type="Proteomes" id="UP000451471">
    <property type="component" value="Unassembled WGS sequence"/>
</dbReference>
<keyword evidence="2" id="KW-1185">Reference proteome</keyword>
<accession>A0A6B0GRQ1</accession>